<name>A0A2J6TBC1_9HELO</name>
<evidence type="ECO:0000259" key="3">
    <source>
        <dbReference type="Pfam" id="PF00890"/>
    </source>
</evidence>
<organism evidence="4 5">
    <name type="scientific">Hyaloscypha bicolor E</name>
    <dbReference type="NCBI Taxonomy" id="1095630"/>
    <lineage>
        <taxon>Eukaryota</taxon>
        <taxon>Fungi</taxon>
        <taxon>Dikarya</taxon>
        <taxon>Ascomycota</taxon>
        <taxon>Pezizomycotina</taxon>
        <taxon>Leotiomycetes</taxon>
        <taxon>Helotiales</taxon>
        <taxon>Hyaloscyphaceae</taxon>
        <taxon>Hyaloscypha</taxon>
        <taxon>Hyaloscypha bicolor</taxon>
    </lineage>
</organism>
<evidence type="ECO:0000256" key="2">
    <source>
        <dbReference type="ARBA" id="ARBA00023002"/>
    </source>
</evidence>
<feature type="domain" description="FAD-dependent oxidoreductase 2 FAD-binding" evidence="3">
    <location>
        <begin position="300"/>
        <end position="331"/>
    </location>
</feature>
<dbReference type="RefSeq" id="XP_024737233.1">
    <property type="nucleotide sequence ID" value="XM_024888522.1"/>
</dbReference>
<dbReference type="GeneID" id="36596598"/>
<sequence length="410" mass="45948">MTLLWLGPDLPAASQLSASSKARKDGKRGKRCGALKRDDGINLNFDKDWMKGVKLVSKHLVDLEYYAKLGQTVPLLARYLEGHGVTLNHYVEKTRCWNLIQINASSFPWAVAMLLFRNVRAIQSYNNLDILRETEATKRLTSPQGAISGVKVRKSDGLLYDLSSSNVMWLVPVLKPTKRCSPDALAIRLSTFPRPLLVSSIAEELASSYLWNAVLELLGPSWWVLRWDALRVGRYSGLRQMRSCGDTSTEQSSTRTARDFMTRSKPDCRARQFSQIDPQKLETTVNEFNVAVNDKPFDLVDTNSRVLRRKGVPIPGLYAAGELTERFYHGYPHATSCLRSMAFGREAGIAISKKFGKGVQTNGRHKWRRTGGVLSLATYRLQLSSIVRRGKSSFRFHSKSGTGCLSGSRD</sequence>
<dbReference type="InParanoid" id="A0A2J6TBC1"/>
<dbReference type="STRING" id="1095630.A0A2J6TBC1"/>
<keyword evidence="2" id="KW-0560">Oxidoreductase</keyword>
<dbReference type="GO" id="GO:0016491">
    <property type="term" value="F:oxidoreductase activity"/>
    <property type="evidence" value="ECO:0007669"/>
    <property type="project" value="UniProtKB-KW"/>
</dbReference>
<reference evidence="4 5" key="1">
    <citation type="submission" date="2016-04" db="EMBL/GenBank/DDBJ databases">
        <title>A degradative enzymes factory behind the ericoid mycorrhizal symbiosis.</title>
        <authorList>
            <consortium name="DOE Joint Genome Institute"/>
            <person name="Martino E."/>
            <person name="Morin E."/>
            <person name="Grelet G."/>
            <person name="Kuo A."/>
            <person name="Kohler A."/>
            <person name="Daghino S."/>
            <person name="Barry K."/>
            <person name="Choi C."/>
            <person name="Cichocki N."/>
            <person name="Clum A."/>
            <person name="Copeland A."/>
            <person name="Hainaut M."/>
            <person name="Haridas S."/>
            <person name="Labutti K."/>
            <person name="Lindquist E."/>
            <person name="Lipzen A."/>
            <person name="Khouja H.-R."/>
            <person name="Murat C."/>
            <person name="Ohm R."/>
            <person name="Olson A."/>
            <person name="Spatafora J."/>
            <person name="Veneault-Fourrey C."/>
            <person name="Henrissat B."/>
            <person name="Grigoriev I."/>
            <person name="Martin F."/>
            <person name="Perotto S."/>
        </authorList>
    </citation>
    <scope>NUCLEOTIDE SEQUENCE [LARGE SCALE GENOMIC DNA]</scope>
    <source>
        <strain evidence="4 5">E</strain>
    </source>
</reference>
<dbReference type="InterPro" id="IPR003953">
    <property type="entry name" value="FAD-dep_OxRdtase_2_FAD-bd"/>
</dbReference>
<dbReference type="AlphaFoldDB" id="A0A2J6TBC1"/>
<dbReference type="EMBL" id="KZ613790">
    <property type="protein sequence ID" value="PMD60329.1"/>
    <property type="molecule type" value="Genomic_DNA"/>
</dbReference>
<keyword evidence="1" id="KW-0285">Flavoprotein</keyword>
<gene>
    <name evidence="4" type="ORF">K444DRAFT_721485</name>
</gene>
<keyword evidence="5" id="KW-1185">Reference proteome</keyword>
<proteinExistence type="predicted"/>
<dbReference type="Proteomes" id="UP000235371">
    <property type="component" value="Unassembled WGS sequence"/>
</dbReference>
<evidence type="ECO:0000313" key="5">
    <source>
        <dbReference type="Proteomes" id="UP000235371"/>
    </source>
</evidence>
<dbReference type="Gene3D" id="3.50.50.60">
    <property type="entry name" value="FAD/NAD(P)-binding domain"/>
    <property type="match status" value="1"/>
</dbReference>
<protein>
    <recommendedName>
        <fullName evidence="3">FAD-dependent oxidoreductase 2 FAD-binding domain-containing protein</fullName>
    </recommendedName>
</protein>
<dbReference type="InterPro" id="IPR036188">
    <property type="entry name" value="FAD/NAD-bd_sf"/>
</dbReference>
<dbReference type="SUPFAM" id="SSF51905">
    <property type="entry name" value="FAD/NAD(P)-binding domain"/>
    <property type="match status" value="1"/>
</dbReference>
<accession>A0A2J6TBC1</accession>
<dbReference type="Pfam" id="PF00890">
    <property type="entry name" value="FAD_binding_2"/>
    <property type="match status" value="1"/>
</dbReference>
<evidence type="ECO:0000256" key="1">
    <source>
        <dbReference type="ARBA" id="ARBA00022630"/>
    </source>
</evidence>
<evidence type="ECO:0000313" key="4">
    <source>
        <dbReference type="EMBL" id="PMD60329.1"/>
    </source>
</evidence>
<dbReference type="OrthoDB" id="3461957at2759"/>